<feature type="transmembrane region" description="Helical" evidence="1">
    <location>
        <begin position="95"/>
        <end position="116"/>
    </location>
</feature>
<comment type="caution">
    <text evidence="3">The sequence shown here is derived from an EMBL/GenBank/DDBJ whole genome shotgun (WGS) entry which is preliminary data.</text>
</comment>
<feature type="transmembrane region" description="Helical" evidence="1">
    <location>
        <begin position="164"/>
        <end position="185"/>
    </location>
</feature>
<evidence type="ECO:0000313" key="4">
    <source>
        <dbReference type="Proteomes" id="UP000623467"/>
    </source>
</evidence>
<dbReference type="AlphaFoldDB" id="A0A8H6YZG4"/>
<feature type="transmembrane region" description="Helical" evidence="1">
    <location>
        <begin position="197"/>
        <end position="218"/>
    </location>
</feature>
<keyword evidence="1" id="KW-0472">Membrane</keyword>
<name>A0A8H6YZG4_9AGAR</name>
<proteinExistence type="predicted"/>
<dbReference type="PANTHER" id="PTHR40465:SF1">
    <property type="entry name" value="DUF6534 DOMAIN-CONTAINING PROTEIN"/>
    <property type="match status" value="1"/>
</dbReference>
<protein>
    <recommendedName>
        <fullName evidence="2">DUF6534 domain-containing protein</fullName>
    </recommendedName>
</protein>
<dbReference type="EMBL" id="JACAZH010000005">
    <property type="protein sequence ID" value="KAF7368027.1"/>
    <property type="molecule type" value="Genomic_DNA"/>
</dbReference>
<dbReference type="Pfam" id="PF20152">
    <property type="entry name" value="DUF6534"/>
    <property type="match status" value="1"/>
</dbReference>
<evidence type="ECO:0000313" key="3">
    <source>
        <dbReference type="EMBL" id="KAF7368027.1"/>
    </source>
</evidence>
<organism evidence="3 4">
    <name type="scientific">Mycena sanguinolenta</name>
    <dbReference type="NCBI Taxonomy" id="230812"/>
    <lineage>
        <taxon>Eukaryota</taxon>
        <taxon>Fungi</taxon>
        <taxon>Dikarya</taxon>
        <taxon>Basidiomycota</taxon>
        <taxon>Agaricomycotina</taxon>
        <taxon>Agaricomycetes</taxon>
        <taxon>Agaricomycetidae</taxon>
        <taxon>Agaricales</taxon>
        <taxon>Marasmiineae</taxon>
        <taxon>Mycenaceae</taxon>
        <taxon>Mycena</taxon>
    </lineage>
</organism>
<accession>A0A8H6YZG4</accession>
<dbReference type="InterPro" id="IPR045339">
    <property type="entry name" value="DUF6534"/>
</dbReference>
<feature type="transmembrane region" description="Helical" evidence="1">
    <location>
        <begin position="123"/>
        <end position="144"/>
    </location>
</feature>
<feature type="domain" description="DUF6534" evidence="2">
    <location>
        <begin position="169"/>
        <end position="256"/>
    </location>
</feature>
<feature type="transmembrane region" description="Helical" evidence="1">
    <location>
        <begin position="54"/>
        <end position="75"/>
    </location>
</feature>
<evidence type="ECO:0000256" key="1">
    <source>
        <dbReference type="SAM" id="Phobius"/>
    </source>
</evidence>
<dbReference type="PANTHER" id="PTHR40465">
    <property type="entry name" value="CHROMOSOME 1, WHOLE GENOME SHOTGUN SEQUENCE"/>
    <property type="match status" value="1"/>
</dbReference>
<feature type="transmembrane region" description="Helical" evidence="1">
    <location>
        <begin position="15"/>
        <end position="34"/>
    </location>
</feature>
<sequence>MSTSTGATFDVRLSYGPLLLGIFFNLILYGILICQQYQYFQDSRTTRDPTLIRILAWALFVIETANTAFDMSMIYEPLILHFGEAPNKLPTVFVTQPLCVVLVGFPVQLFFIWRIYAVTKNNILAGGILLCSLASFGGGVWTTVLVPMVATFPRIPLLYRSAEVWLIASAATDIAIASVLAYTLSRKKTGWGETDTVVNRLILMTVQTGMLTALFSILDVACFLTLRGETVNFFFNIALSKIYANTLMSTLNARKYLKRVLDAQPGISWGGIQVVQEQITITDVPASIKRTAKSPHADEGESHYQIRLNEMRGSNGNAA</sequence>
<reference evidence="3" key="1">
    <citation type="submission" date="2020-05" db="EMBL/GenBank/DDBJ databases">
        <title>Mycena genomes resolve the evolution of fungal bioluminescence.</title>
        <authorList>
            <person name="Tsai I.J."/>
        </authorList>
    </citation>
    <scope>NUCLEOTIDE SEQUENCE</scope>
    <source>
        <strain evidence="3">160909Yilan</strain>
    </source>
</reference>
<keyword evidence="1" id="KW-0812">Transmembrane</keyword>
<gene>
    <name evidence="3" type="ORF">MSAN_00868500</name>
</gene>
<keyword evidence="4" id="KW-1185">Reference proteome</keyword>
<dbReference type="OrthoDB" id="2953893at2759"/>
<keyword evidence="1" id="KW-1133">Transmembrane helix</keyword>
<dbReference type="Proteomes" id="UP000623467">
    <property type="component" value="Unassembled WGS sequence"/>
</dbReference>
<evidence type="ECO:0000259" key="2">
    <source>
        <dbReference type="Pfam" id="PF20152"/>
    </source>
</evidence>